<dbReference type="EMBL" id="CAJVPZ010002603">
    <property type="protein sequence ID" value="CAG8516191.1"/>
    <property type="molecule type" value="Genomic_DNA"/>
</dbReference>
<dbReference type="OrthoDB" id="2444770at2759"/>
<keyword evidence="3" id="KW-1185">Reference proteome</keyword>
<organism evidence="2 3">
    <name type="scientific">Racocetra fulgida</name>
    <dbReference type="NCBI Taxonomy" id="60492"/>
    <lineage>
        <taxon>Eukaryota</taxon>
        <taxon>Fungi</taxon>
        <taxon>Fungi incertae sedis</taxon>
        <taxon>Mucoromycota</taxon>
        <taxon>Glomeromycotina</taxon>
        <taxon>Glomeromycetes</taxon>
        <taxon>Diversisporales</taxon>
        <taxon>Gigasporaceae</taxon>
        <taxon>Racocetra</taxon>
    </lineage>
</organism>
<accession>A0A9N9A3A0</accession>
<name>A0A9N9A3A0_9GLOM</name>
<proteinExistence type="predicted"/>
<gene>
    <name evidence="2" type="ORF">RFULGI_LOCUS3131</name>
</gene>
<protein>
    <submittedName>
        <fullName evidence="2">18133_t:CDS:1</fullName>
    </submittedName>
</protein>
<evidence type="ECO:0000313" key="3">
    <source>
        <dbReference type="Proteomes" id="UP000789396"/>
    </source>
</evidence>
<dbReference type="AlphaFoldDB" id="A0A9N9A3A0"/>
<sequence length="102" mass="11861">MMIVVAAIIGLFLIFVILYRQRRNRSRISDPRLKPLQLVQDEPLLKQGKHGNDKNNKKNNRHSLPATKSTAATEVRKYEVRLSMPIELAKPMKDYYQIESRA</sequence>
<comment type="caution">
    <text evidence="2">The sequence shown here is derived from an EMBL/GenBank/DDBJ whole genome shotgun (WGS) entry which is preliminary data.</text>
</comment>
<feature type="region of interest" description="Disordered" evidence="1">
    <location>
        <begin position="39"/>
        <end position="71"/>
    </location>
</feature>
<evidence type="ECO:0000256" key="1">
    <source>
        <dbReference type="SAM" id="MobiDB-lite"/>
    </source>
</evidence>
<dbReference type="Proteomes" id="UP000789396">
    <property type="component" value="Unassembled WGS sequence"/>
</dbReference>
<reference evidence="2" key="1">
    <citation type="submission" date="2021-06" db="EMBL/GenBank/DDBJ databases">
        <authorList>
            <person name="Kallberg Y."/>
            <person name="Tangrot J."/>
            <person name="Rosling A."/>
        </authorList>
    </citation>
    <scope>NUCLEOTIDE SEQUENCE</scope>
    <source>
        <strain evidence="2">IN212</strain>
    </source>
</reference>
<evidence type="ECO:0000313" key="2">
    <source>
        <dbReference type="EMBL" id="CAG8516191.1"/>
    </source>
</evidence>